<keyword evidence="2" id="KW-1185">Reference proteome</keyword>
<organism evidence="1 2">
    <name type="scientific">Streptomyces violarus</name>
    <dbReference type="NCBI Taxonomy" id="67380"/>
    <lineage>
        <taxon>Bacteria</taxon>
        <taxon>Bacillati</taxon>
        <taxon>Actinomycetota</taxon>
        <taxon>Actinomycetes</taxon>
        <taxon>Kitasatosporales</taxon>
        <taxon>Streptomycetaceae</taxon>
        <taxon>Streptomyces</taxon>
    </lineage>
</organism>
<proteinExistence type="predicted"/>
<dbReference type="EMBL" id="JACHXE010000006">
    <property type="protein sequence ID" value="MBB3079213.1"/>
    <property type="molecule type" value="Genomic_DNA"/>
</dbReference>
<comment type="caution">
    <text evidence="1">The sequence shown here is derived from an EMBL/GenBank/DDBJ whole genome shotgun (WGS) entry which is preliminary data.</text>
</comment>
<name>A0A7W4ZVA9_9ACTN</name>
<evidence type="ECO:0000313" key="1">
    <source>
        <dbReference type="EMBL" id="MBB3079213.1"/>
    </source>
</evidence>
<sequence length="98" mass="10461">MMRDGTGAPLRLLPWTTPDGRPCCLSTDDDGSRLSRMADELEAELLDSAAYVLTAARSLLGEPAVGGRELRFTGERLAEALTDVLRIAASRGARLSGE</sequence>
<evidence type="ECO:0000313" key="2">
    <source>
        <dbReference type="Proteomes" id="UP000572907"/>
    </source>
</evidence>
<dbReference type="Proteomes" id="UP000572907">
    <property type="component" value="Unassembled WGS sequence"/>
</dbReference>
<protein>
    <submittedName>
        <fullName evidence="1">Uncharacterized protein</fullName>
    </submittedName>
</protein>
<gene>
    <name evidence="1" type="ORF">FHS41_005745</name>
</gene>
<accession>A0A7W4ZVA9</accession>
<reference evidence="1 2" key="1">
    <citation type="submission" date="2020-08" db="EMBL/GenBank/DDBJ databases">
        <title>Genomic Encyclopedia of Type Strains, Phase III (KMG-III): the genomes of soil and plant-associated and newly described type strains.</title>
        <authorList>
            <person name="Whitman W."/>
        </authorList>
    </citation>
    <scope>NUCLEOTIDE SEQUENCE [LARGE SCALE GENOMIC DNA]</scope>
    <source>
        <strain evidence="1 2">CECT 3237</strain>
    </source>
</reference>
<dbReference type="AlphaFoldDB" id="A0A7W4ZVA9"/>
<dbReference type="RefSeq" id="WP_184596390.1">
    <property type="nucleotide sequence ID" value="NZ_BMUP01000019.1"/>
</dbReference>